<dbReference type="InterPro" id="IPR029057">
    <property type="entry name" value="PRTase-like"/>
</dbReference>
<evidence type="ECO:0000256" key="3">
    <source>
        <dbReference type="ARBA" id="ARBA00022676"/>
    </source>
</evidence>
<comment type="caution">
    <text evidence="6">Lacks conserved residue(s) required for the propagation of feature annotation.</text>
</comment>
<dbReference type="SUPFAM" id="SSF53271">
    <property type="entry name" value="PRTase-like"/>
    <property type="match status" value="1"/>
</dbReference>
<dbReference type="HAMAP" id="MF_01208">
    <property type="entry name" value="PyrE"/>
    <property type="match status" value="1"/>
</dbReference>
<comment type="similarity">
    <text evidence="6">Belongs to the purine/pyrimidine phosphoribosyltransferase family. PyrE subfamily.</text>
</comment>
<feature type="binding site" description="in other chain" evidence="6">
    <location>
        <begin position="124"/>
        <end position="132"/>
    </location>
    <ligand>
        <name>5-phospho-alpha-D-ribose 1-diphosphate</name>
        <dbReference type="ChEBI" id="CHEBI:58017"/>
        <note>ligand shared between dimeric partners</note>
    </ligand>
</feature>
<keyword evidence="3 6" id="KW-0328">Glycosyltransferase</keyword>
<dbReference type="EMBL" id="FQUF01000023">
    <property type="protein sequence ID" value="SHE96643.1"/>
    <property type="molecule type" value="Genomic_DNA"/>
</dbReference>
<comment type="cofactor">
    <cofactor evidence="6">
        <name>Mg(2+)</name>
        <dbReference type="ChEBI" id="CHEBI:18420"/>
    </cofactor>
</comment>
<comment type="function">
    <text evidence="6">Catalyzes the transfer of a ribosyl phosphate group from 5-phosphoribose 1-diphosphate to orotate, leading to the formation of orotidine monophosphate (OMP).</text>
</comment>
<evidence type="ECO:0000256" key="4">
    <source>
        <dbReference type="ARBA" id="ARBA00022679"/>
    </source>
</evidence>
<feature type="domain" description="Phosphoribosyltransferase" evidence="7">
    <location>
        <begin position="70"/>
        <end position="172"/>
    </location>
</feature>
<keyword evidence="6" id="KW-0460">Magnesium</keyword>
<sequence>MIINKTQKIAKALMDIQAISLNPANPFTWASGLKAPIYCDNRLIMSFPEVRSFIEEELVELIQFHYPEVEVIAGTATAGIPHAAIIADKMDLPMVYVRSNNKGHGKKNAIEGRIEEGQKVVMVEDLISTGKSVIEAAEKVTAAGGEVLGAAAIFSYELQKGHEAFEKQTYDLHTLIGYPELIEVAAADEELLPYKETLNAWYKDPETWSKEVE</sequence>
<evidence type="ECO:0000256" key="5">
    <source>
        <dbReference type="ARBA" id="ARBA00022975"/>
    </source>
</evidence>
<gene>
    <name evidence="6" type="primary">pyrE</name>
    <name evidence="8" type="ORF">SAMN02745249_01525</name>
</gene>
<dbReference type="GO" id="GO:0019856">
    <property type="term" value="P:pyrimidine nucleobase biosynthetic process"/>
    <property type="evidence" value="ECO:0007669"/>
    <property type="project" value="TreeGrafter"/>
</dbReference>
<evidence type="ECO:0000256" key="6">
    <source>
        <dbReference type="HAMAP-Rule" id="MF_01208"/>
    </source>
</evidence>
<dbReference type="InterPro" id="IPR023031">
    <property type="entry name" value="OPRT"/>
</dbReference>
<organism evidence="8 9">
    <name type="scientific">Atopostipes suicloacalis DSM 15692</name>
    <dbReference type="NCBI Taxonomy" id="1121025"/>
    <lineage>
        <taxon>Bacteria</taxon>
        <taxon>Bacillati</taxon>
        <taxon>Bacillota</taxon>
        <taxon>Bacilli</taxon>
        <taxon>Lactobacillales</taxon>
        <taxon>Carnobacteriaceae</taxon>
        <taxon>Atopostipes</taxon>
    </lineage>
</organism>
<proteinExistence type="inferred from homology"/>
<evidence type="ECO:0000313" key="8">
    <source>
        <dbReference type="EMBL" id="SHE96643.1"/>
    </source>
</evidence>
<comment type="subunit">
    <text evidence="6">Homodimer.</text>
</comment>
<dbReference type="UniPathway" id="UPA00070">
    <property type="reaction ID" value="UER00119"/>
</dbReference>
<dbReference type="PANTHER" id="PTHR19278">
    <property type="entry name" value="OROTATE PHOSPHORIBOSYLTRANSFERASE"/>
    <property type="match status" value="1"/>
</dbReference>
<dbReference type="NCBIfam" id="TIGR00336">
    <property type="entry name" value="pyrE"/>
    <property type="match status" value="1"/>
</dbReference>
<comment type="pathway">
    <text evidence="1 6">Pyrimidine metabolism; UMP biosynthesis via de novo pathway; UMP from orotate: step 1/2.</text>
</comment>
<comment type="catalytic activity">
    <reaction evidence="6">
        <text>orotidine 5'-phosphate + diphosphate = orotate + 5-phospho-alpha-D-ribose 1-diphosphate</text>
        <dbReference type="Rhea" id="RHEA:10380"/>
        <dbReference type="ChEBI" id="CHEBI:30839"/>
        <dbReference type="ChEBI" id="CHEBI:33019"/>
        <dbReference type="ChEBI" id="CHEBI:57538"/>
        <dbReference type="ChEBI" id="CHEBI:58017"/>
        <dbReference type="EC" id="2.4.2.10"/>
    </reaction>
</comment>
<dbReference type="CDD" id="cd06223">
    <property type="entry name" value="PRTases_typeI"/>
    <property type="match status" value="1"/>
</dbReference>
<keyword evidence="9" id="KW-1185">Reference proteome</keyword>
<dbReference type="Proteomes" id="UP000184128">
    <property type="component" value="Unassembled WGS sequence"/>
</dbReference>
<keyword evidence="5 6" id="KW-0665">Pyrimidine biosynthesis</keyword>
<evidence type="ECO:0000256" key="2">
    <source>
        <dbReference type="ARBA" id="ARBA00011971"/>
    </source>
</evidence>
<dbReference type="STRING" id="1121025.SAMN02745249_01525"/>
<dbReference type="Pfam" id="PF00156">
    <property type="entry name" value="Pribosyltran"/>
    <property type="match status" value="1"/>
</dbReference>
<feature type="binding site" evidence="6">
    <location>
        <position position="102"/>
    </location>
    <ligand>
        <name>5-phospho-alpha-D-ribose 1-diphosphate</name>
        <dbReference type="ChEBI" id="CHEBI:58017"/>
        <note>ligand shared between dimeric partners</note>
    </ligand>
</feature>
<keyword evidence="4 6" id="KW-0808">Transferase</keyword>
<evidence type="ECO:0000313" key="9">
    <source>
        <dbReference type="Proteomes" id="UP000184128"/>
    </source>
</evidence>
<dbReference type="AlphaFoldDB" id="A0A1M4XTQ1"/>
<name>A0A1M4XTQ1_9LACT</name>
<evidence type="ECO:0000259" key="7">
    <source>
        <dbReference type="Pfam" id="PF00156"/>
    </source>
</evidence>
<dbReference type="GO" id="GO:0044205">
    <property type="term" value="P:'de novo' UMP biosynthetic process"/>
    <property type="evidence" value="ECO:0007669"/>
    <property type="project" value="UniProtKB-UniRule"/>
</dbReference>
<evidence type="ECO:0000256" key="1">
    <source>
        <dbReference type="ARBA" id="ARBA00004889"/>
    </source>
</evidence>
<feature type="binding site" evidence="6">
    <location>
        <position position="128"/>
    </location>
    <ligand>
        <name>orotate</name>
        <dbReference type="ChEBI" id="CHEBI:30839"/>
    </ligand>
</feature>
<dbReference type="InterPro" id="IPR004467">
    <property type="entry name" value="Or_phspho_trans_dom"/>
</dbReference>
<dbReference type="Gene3D" id="3.40.50.2020">
    <property type="match status" value="1"/>
</dbReference>
<protein>
    <recommendedName>
        <fullName evidence="2 6">Orotate phosphoribosyltransferase</fullName>
        <shortName evidence="6">OPRT</shortName>
        <shortName evidence="6">OPRTase</shortName>
        <ecNumber evidence="2 6">2.4.2.10</ecNumber>
    </recommendedName>
</protein>
<dbReference type="InterPro" id="IPR000836">
    <property type="entry name" value="PRTase_dom"/>
</dbReference>
<dbReference type="PANTHER" id="PTHR19278:SF9">
    <property type="entry name" value="URIDINE 5'-MONOPHOSPHATE SYNTHASE"/>
    <property type="match status" value="1"/>
</dbReference>
<accession>A0A1M4XTQ1</accession>
<feature type="binding site" evidence="6">
    <location>
        <position position="104"/>
    </location>
    <ligand>
        <name>5-phospho-alpha-D-ribose 1-diphosphate</name>
        <dbReference type="ChEBI" id="CHEBI:58017"/>
        <note>ligand shared between dimeric partners</note>
    </ligand>
</feature>
<reference evidence="8 9" key="1">
    <citation type="submission" date="2016-11" db="EMBL/GenBank/DDBJ databases">
        <authorList>
            <person name="Jaros S."/>
            <person name="Januszkiewicz K."/>
            <person name="Wedrychowicz H."/>
        </authorList>
    </citation>
    <scope>NUCLEOTIDE SEQUENCE [LARGE SCALE GENOMIC DNA]</scope>
    <source>
        <strain evidence="8 9">DSM 15692</strain>
    </source>
</reference>
<dbReference type="GO" id="GO:0000287">
    <property type="term" value="F:magnesium ion binding"/>
    <property type="evidence" value="ECO:0007669"/>
    <property type="project" value="UniProtKB-UniRule"/>
</dbReference>
<feature type="binding site" evidence="6">
    <location>
        <position position="98"/>
    </location>
    <ligand>
        <name>5-phospho-alpha-D-ribose 1-diphosphate</name>
        <dbReference type="ChEBI" id="CHEBI:58017"/>
        <note>ligand shared between dimeric partners</note>
    </ligand>
</feature>
<dbReference type="GO" id="GO:0004588">
    <property type="term" value="F:orotate phosphoribosyltransferase activity"/>
    <property type="evidence" value="ECO:0007669"/>
    <property type="project" value="UniProtKB-UniRule"/>
</dbReference>
<dbReference type="EC" id="2.4.2.10" evidence="2 6"/>